<accession>A0ABP6SLY0</accession>
<protein>
    <submittedName>
        <fullName evidence="2">Uncharacterized protein</fullName>
    </submittedName>
</protein>
<evidence type="ECO:0000256" key="1">
    <source>
        <dbReference type="SAM" id="MobiDB-lite"/>
    </source>
</evidence>
<reference evidence="3" key="1">
    <citation type="journal article" date="2019" name="Int. J. Syst. Evol. Microbiol.">
        <title>The Global Catalogue of Microorganisms (GCM) 10K type strain sequencing project: providing services to taxonomists for standard genome sequencing and annotation.</title>
        <authorList>
            <consortium name="The Broad Institute Genomics Platform"/>
            <consortium name="The Broad Institute Genome Sequencing Center for Infectious Disease"/>
            <person name="Wu L."/>
            <person name="Ma J."/>
        </authorList>
    </citation>
    <scope>NUCLEOTIDE SEQUENCE [LARGE SCALE GENOMIC DNA]</scope>
    <source>
        <strain evidence="3">JCM 9651</strain>
    </source>
</reference>
<dbReference type="EMBL" id="BAAAYL010000001">
    <property type="protein sequence ID" value="GAA3379533.1"/>
    <property type="molecule type" value="Genomic_DNA"/>
</dbReference>
<keyword evidence="3" id="KW-1185">Reference proteome</keyword>
<sequence length="114" mass="12098">MRGRFRAQYTGQGGAQPLAAREHPDGQVGAGTPEEETGEQVHPLGLRPLRGVLGEVLGDRAVQVQRVEALREVGDAPVGPLDRALERGHDRVPRGVSGRLPAQACDALAVGPRR</sequence>
<evidence type="ECO:0000313" key="2">
    <source>
        <dbReference type="EMBL" id="GAA3379533.1"/>
    </source>
</evidence>
<comment type="caution">
    <text evidence="2">The sequence shown here is derived from an EMBL/GenBank/DDBJ whole genome shotgun (WGS) entry which is preliminary data.</text>
</comment>
<feature type="region of interest" description="Disordered" evidence="1">
    <location>
        <begin position="1"/>
        <end position="41"/>
    </location>
</feature>
<evidence type="ECO:0000313" key="3">
    <source>
        <dbReference type="Proteomes" id="UP001499990"/>
    </source>
</evidence>
<organism evidence="2 3">
    <name type="scientific">Streptomyces sannanensis</name>
    <dbReference type="NCBI Taxonomy" id="285536"/>
    <lineage>
        <taxon>Bacteria</taxon>
        <taxon>Bacillati</taxon>
        <taxon>Actinomycetota</taxon>
        <taxon>Actinomycetes</taxon>
        <taxon>Kitasatosporales</taxon>
        <taxon>Streptomycetaceae</taxon>
        <taxon>Streptomyces</taxon>
    </lineage>
</organism>
<dbReference type="Proteomes" id="UP001499990">
    <property type="component" value="Unassembled WGS sequence"/>
</dbReference>
<proteinExistence type="predicted"/>
<gene>
    <name evidence="2" type="ORF">GCM10020367_63480</name>
</gene>
<name>A0ABP6SLY0_9ACTN</name>